<comment type="caution">
    <text evidence="1">The sequence shown here is derived from an EMBL/GenBank/DDBJ whole genome shotgun (WGS) entry which is preliminary data.</text>
</comment>
<sequence>MNLPGLSALPSNKEQIAIDNQLQSFLKVLAGYEPTALYNHCFELLRGLSEQWVFADELDVNFFEYTSMALDTTNEQSKTTLQNIRQQVQEKYSPAVSERFYTLVAMCASFQETMGDAMNYFAARRSFLNTTLLLIPHVCKGEQPSSFVEILNILMPPIEKYLVGLSAAYFDLLKNEALELPADGDKYKQLESVFIDPFMMYLHDNAALGEPDYPDLTYQQKPAGLTHAFVSVENTLMQFNGAYGKYGVADSDLYQQLEMLVRECKKYCTDGYTIIIPHSLFSRITADLNLLNKYLTVADYNYSTIINTCAPFVAINGNIQTSVTLLTGFVNQIQAKILTHNKSYQADTGACFVRKVTEALAENGFTVTTSEPAEVVATKNNSNYRFHLKNNLIDLVRVENDYKKMGRLNRLRIREYGKQIAEKQFVICRFPVLTSNAGIINFSSLWESLQEI</sequence>
<gene>
    <name evidence="1" type="ORF">A4D02_32775</name>
</gene>
<evidence type="ECO:0000313" key="1">
    <source>
        <dbReference type="EMBL" id="OQP45967.1"/>
    </source>
</evidence>
<accession>A0ABX3NUS8</accession>
<reference evidence="1 2" key="1">
    <citation type="submission" date="2016-04" db="EMBL/GenBank/DDBJ databases">
        <authorList>
            <person name="Chen L."/>
            <person name="Zhuang W."/>
            <person name="Wang G."/>
        </authorList>
    </citation>
    <scope>NUCLEOTIDE SEQUENCE [LARGE SCALE GENOMIC DNA]</scope>
    <source>
        <strain evidence="2">GR20</strain>
    </source>
</reference>
<proteinExistence type="predicted"/>
<keyword evidence="2" id="KW-1185">Reference proteome</keyword>
<name>A0ABX3NUS8_9BACT</name>
<organism evidence="1 2">
    <name type="scientific">Niastella koreensis</name>
    <dbReference type="NCBI Taxonomy" id="354356"/>
    <lineage>
        <taxon>Bacteria</taxon>
        <taxon>Pseudomonadati</taxon>
        <taxon>Bacteroidota</taxon>
        <taxon>Chitinophagia</taxon>
        <taxon>Chitinophagales</taxon>
        <taxon>Chitinophagaceae</taxon>
        <taxon>Niastella</taxon>
    </lineage>
</organism>
<dbReference type="RefSeq" id="WP_014221110.1">
    <property type="nucleotide sequence ID" value="NZ_LWBO01000018.1"/>
</dbReference>
<evidence type="ECO:0000313" key="2">
    <source>
        <dbReference type="Proteomes" id="UP000192277"/>
    </source>
</evidence>
<dbReference type="EMBL" id="LWBO01000018">
    <property type="protein sequence ID" value="OQP45967.1"/>
    <property type="molecule type" value="Genomic_DNA"/>
</dbReference>
<protein>
    <submittedName>
        <fullName evidence="1">Uncharacterized protein</fullName>
    </submittedName>
</protein>
<dbReference type="Proteomes" id="UP000192277">
    <property type="component" value="Unassembled WGS sequence"/>
</dbReference>